<sequence>MKHKPAPPTPRRTAATPAYISRAGRWLPMLLYAAASVLMTPRDGWRQAWAKHPRVRDAKQTLSPDSDTAARRVLTPSLSRARTPRPAWPP</sequence>
<protein>
    <submittedName>
        <fullName evidence="2">Uncharacterized protein</fullName>
    </submittedName>
</protein>
<reference evidence="2 3" key="1">
    <citation type="submission" date="2019-05" db="EMBL/GenBank/DDBJ databases">
        <title>Another draft genome of Portunus trituberculatus and its Hox gene families provides insights of decapod evolution.</title>
        <authorList>
            <person name="Jeong J.-H."/>
            <person name="Song I."/>
            <person name="Kim S."/>
            <person name="Choi T."/>
            <person name="Kim D."/>
            <person name="Ryu S."/>
            <person name="Kim W."/>
        </authorList>
    </citation>
    <scope>NUCLEOTIDE SEQUENCE [LARGE SCALE GENOMIC DNA]</scope>
    <source>
        <tissue evidence="2">Muscle</tissue>
    </source>
</reference>
<accession>A0A5B7H4A2</accession>
<keyword evidence="3" id="KW-1185">Reference proteome</keyword>
<evidence type="ECO:0000313" key="3">
    <source>
        <dbReference type="Proteomes" id="UP000324222"/>
    </source>
</evidence>
<dbReference type="AlphaFoldDB" id="A0A5B7H4A2"/>
<gene>
    <name evidence="2" type="ORF">E2C01_058829</name>
</gene>
<feature type="region of interest" description="Disordered" evidence="1">
    <location>
        <begin position="51"/>
        <end position="90"/>
    </location>
</feature>
<comment type="caution">
    <text evidence="2">The sequence shown here is derived from an EMBL/GenBank/DDBJ whole genome shotgun (WGS) entry which is preliminary data.</text>
</comment>
<dbReference type="Proteomes" id="UP000324222">
    <property type="component" value="Unassembled WGS sequence"/>
</dbReference>
<proteinExistence type="predicted"/>
<evidence type="ECO:0000313" key="2">
    <source>
        <dbReference type="EMBL" id="MPC64709.1"/>
    </source>
</evidence>
<name>A0A5B7H4A2_PORTR</name>
<evidence type="ECO:0000256" key="1">
    <source>
        <dbReference type="SAM" id="MobiDB-lite"/>
    </source>
</evidence>
<organism evidence="2 3">
    <name type="scientific">Portunus trituberculatus</name>
    <name type="common">Swimming crab</name>
    <name type="synonym">Neptunus trituberculatus</name>
    <dbReference type="NCBI Taxonomy" id="210409"/>
    <lineage>
        <taxon>Eukaryota</taxon>
        <taxon>Metazoa</taxon>
        <taxon>Ecdysozoa</taxon>
        <taxon>Arthropoda</taxon>
        <taxon>Crustacea</taxon>
        <taxon>Multicrustacea</taxon>
        <taxon>Malacostraca</taxon>
        <taxon>Eumalacostraca</taxon>
        <taxon>Eucarida</taxon>
        <taxon>Decapoda</taxon>
        <taxon>Pleocyemata</taxon>
        <taxon>Brachyura</taxon>
        <taxon>Eubrachyura</taxon>
        <taxon>Portunoidea</taxon>
        <taxon>Portunidae</taxon>
        <taxon>Portuninae</taxon>
        <taxon>Portunus</taxon>
    </lineage>
</organism>
<dbReference type="EMBL" id="VSRR010022469">
    <property type="protein sequence ID" value="MPC64709.1"/>
    <property type="molecule type" value="Genomic_DNA"/>
</dbReference>